<protein>
    <submittedName>
        <fullName evidence="1">Uncharacterized protein</fullName>
    </submittedName>
</protein>
<evidence type="ECO:0000313" key="1">
    <source>
        <dbReference type="EMBL" id="KHK98254.1"/>
    </source>
</evidence>
<keyword evidence="2" id="KW-1185">Reference proteome</keyword>
<reference evidence="1 2" key="1">
    <citation type="submission" date="2014-11" db="EMBL/GenBank/DDBJ databases">
        <title>Genome sequence of Microbacterium mangrovi MUSC 115(T).</title>
        <authorList>
            <person name="Lee L.-H."/>
        </authorList>
    </citation>
    <scope>NUCLEOTIDE SEQUENCE [LARGE SCALE GENOMIC DNA]</scope>
    <source>
        <strain evidence="1 2">MUSC 115</strain>
    </source>
</reference>
<dbReference type="Proteomes" id="UP000031030">
    <property type="component" value="Unassembled WGS sequence"/>
</dbReference>
<comment type="caution">
    <text evidence="1">The sequence shown here is derived from an EMBL/GenBank/DDBJ whole genome shotgun (WGS) entry which is preliminary data.</text>
</comment>
<organism evidence="1 2">
    <name type="scientific">Microbacterium mangrovi</name>
    <dbReference type="NCBI Taxonomy" id="1348253"/>
    <lineage>
        <taxon>Bacteria</taxon>
        <taxon>Bacillati</taxon>
        <taxon>Actinomycetota</taxon>
        <taxon>Actinomycetes</taxon>
        <taxon>Micrococcales</taxon>
        <taxon>Microbacteriaceae</taxon>
        <taxon>Microbacterium</taxon>
    </lineage>
</organism>
<sequence>MTAITATRSTRVPTTTLWERTLIATSQRLERAAVHHMRHRAAAAEHEAVAHAVAERQRDAQAAGALRMFDR</sequence>
<dbReference type="AlphaFoldDB" id="A0A0B2A487"/>
<dbReference type="RefSeq" id="WP_039396443.1">
    <property type="nucleotide sequence ID" value="NZ_JTDK01000006.1"/>
</dbReference>
<dbReference type="STRING" id="1348253.LK09_04220"/>
<gene>
    <name evidence="1" type="ORF">LK09_04220</name>
</gene>
<accession>A0A0B2A487</accession>
<proteinExistence type="predicted"/>
<name>A0A0B2A487_9MICO</name>
<dbReference type="EMBL" id="JTDK01000006">
    <property type="protein sequence ID" value="KHK98254.1"/>
    <property type="molecule type" value="Genomic_DNA"/>
</dbReference>
<evidence type="ECO:0000313" key="2">
    <source>
        <dbReference type="Proteomes" id="UP000031030"/>
    </source>
</evidence>